<dbReference type="Pfam" id="PF00633">
    <property type="entry name" value="HHH"/>
    <property type="match status" value="1"/>
</dbReference>
<dbReference type="InterPro" id="IPR000445">
    <property type="entry name" value="HhH_motif"/>
</dbReference>
<dbReference type="PROSITE" id="PS01155">
    <property type="entry name" value="ENDONUCLEASE_III_2"/>
    <property type="match status" value="1"/>
</dbReference>
<evidence type="ECO:0000256" key="9">
    <source>
        <dbReference type="ARBA" id="ARBA00022801"/>
    </source>
</evidence>
<gene>
    <name evidence="16" type="ORF">CSA55_05480</name>
</gene>
<dbReference type="GO" id="GO:0032357">
    <property type="term" value="F:oxidized purine DNA binding"/>
    <property type="evidence" value="ECO:0007669"/>
    <property type="project" value="TreeGrafter"/>
</dbReference>
<evidence type="ECO:0000256" key="4">
    <source>
        <dbReference type="ARBA" id="ARBA00012045"/>
    </source>
</evidence>
<keyword evidence="12" id="KW-0234">DNA repair</keyword>
<protein>
    <recommendedName>
        <fullName evidence="5">Adenine DNA glycosylase</fullName>
        <ecNumber evidence="4">3.2.2.31</ecNumber>
    </recommendedName>
</protein>
<dbReference type="Proteomes" id="UP000230914">
    <property type="component" value="Unassembled WGS sequence"/>
</dbReference>
<evidence type="ECO:0000313" key="16">
    <source>
        <dbReference type="EMBL" id="PIE31545.1"/>
    </source>
</evidence>
<evidence type="ECO:0000256" key="3">
    <source>
        <dbReference type="ARBA" id="ARBA00008343"/>
    </source>
</evidence>
<comment type="caution">
    <text evidence="16">The sequence shown here is derived from an EMBL/GenBank/DDBJ whole genome shotgun (WGS) entry which is preliminary data.</text>
</comment>
<evidence type="ECO:0000256" key="7">
    <source>
        <dbReference type="ARBA" id="ARBA00022723"/>
    </source>
</evidence>
<evidence type="ECO:0000256" key="13">
    <source>
        <dbReference type="ARBA" id="ARBA00023295"/>
    </source>
</evidence>
<dbReference type="EMBL" id="PDSL01000078">
    <property type="protein sequence ID" value="PIE31545.1"/>
    <property type="molecule type" value="Genomic_DNA"/>
</dbReference>
<dbReference type="InterPro" id="IPR003265">
    <property type="entry name" value="HhH-GPD_domain"/>
</dbReference>
<dbReference type="GO" id="GO:0006284">
    <property type="term" value="P:base-excision repair"/>
    <property type="evidence" value="ECO:0007669"/>
    <property type="project" value="InterPro"/>
</dbReference>
<sequence>MIEGFAQQVLAWGLPQLRDLPWRTTRDPWAILVSEVMAQQTQVERVIPAWHAFLAAYPMPLACARAPLADVLRLWQGLGYPRRARNLHRAAGQIGSGPVPDSLDELLDLPGIGPYTARAVLAFAFERDVAVVDTNIARVYARIGGERLSARQAQATADRYLPAGRSWEWNQCLMDLGARLCRARSPRCVECPVADRCTWNLDGGDDPAHGSAGVSGRQSRFEGSDRQARGRLLAAAADGPVADTALVEVMGRDHAIAQRLVADLVAEGLVEFHDGAYRLSIRMIEFSLGVSVRSRAG</sequence>
<name>A0A2G6K7D7_9ACTN</name>
<evidence type="ECO:0000256" key="12">
    <source>
        <dbReference type="ARBA" id="ARBA00023204"/>
    </source>
</evidence>
<dbReference type="PANTHER" id="PTHR42944">
    <property type="entry name" value="ADENINE DNA GLYCOSYLASE"/>
    <property type="match status" value="1"/>
</dbReference>
<dbReference type="AlphaFoldDB" id="A0A2G6K7D7"/>
<dbReference type="PANTHER" id="PTHR42944:SF1">
    <property type="entry name" value="ADENINE DNA GLYCOSYLASE"/>
    <property type="match status" value="1"/>
</dbReference>
<feature type="domain" description="Helix-hairpin-helix DNA-binding motif class 1" evidence="14">
    <location>
        <begin position="104"/>
        <end position="123"/>
    </location>
</feature>
<dbReference type="Gene3D" id="1.10.340.30">
    <property type="entry name" value="Hypothetical protein, domain 2"/>
    <property type="match status" value="1"/>
</dbReference>
<keyword evidence="13" id="KW-0326">Glycosidase</keyword>
<dbReference type="GO" id="GO:0046872">
    <property type="term" value="F:metal ion binding"/>
    <property type="evidence" value="ECO:0007669"/>
    <property type="project" value="UniProtKB-KW"/>
</dbReference>
<evidence type="ECO:0000256" key="10">
    <source>
        <dbReference type="ARBA" id="ARBA00023004"/>
    </source>
</evidence>
<dbReference type="GO" id="GO:0051539">
    <property type="term" value="F:4 iron, 4 sulfur cluster binding"/>
    <property type="evidence" value="ECO:0007669"/>
    <property type="project" value="UniProtKB-KW"/>
</dbReference>
<evidence type="ECO:0000256" key="11">
    <source>
        <dbReference type="ARBA" id="ARBA00023014"/>
    </source>
</evidence>
<evidence type="ECO:0000259" key="15">
    <source>
        <dbReference type="SMART" id="SM00478"/>
    </source>
</evidence>
<dbReference type="InterPro" id="IPR023170">
    <property type="entry name" value="HhH_base_excis_C"/>
</dbReference>
<dbReference type="CDD" id="cd00056">
    <property type="entry name" value="ENDO3c"/>
    <property type="match status" value="1"/>
</dbReference>
<dbReference type="InterPro" id="IPR004036">
    <property type="entry name" value="Endonuclease-III-like_CS2"/>
</dbReference>
<evidence type="ECO:0000256" key="1">
    <source>
        <dbReference type="ARBA" id="ARBA00000843"/>
    </source>
</evidence>
<reference evidence="16 17" key="1">
    <citation type="submission" date="2017-10" db="EMBL/GenBank/DDBJ databases">
        <title>Novel microbial diversity and functional potential in the marine mammal oral microbiome.</title>
        <authorList>
            <person name="Dudek N.K."/>
            <person name="Sun C.L."/>
            <person name="Burstein D."/>
            <person name="Kantor R.S."/>
            <person name="Aliaga Goltsman D.S."/>
            <person name="Bik E.M."/>
            <person name="Thomas B.C."/>
            <person name="Banfield J.F."/>
            <person name="Relman D.A."/>
        </authorList>
    </citation>
    <scope>NUCLEOTIDE SEQUENCE [LARGE SCALE GENOMIC DNA]</scope>
    <source>
        <strain evidence="16">DOLJORAL78_61_10</strain>
    </source>
</reference>
<dbReference type="GO" id="GO:0000701">
    <property type="term" value="F:purine-specific mismatch base pair DNA N-glycosylase activity"/>
    <property type="evidence" value="ECO:0007669"/>
    <property type="project" value="UniProtKB-EC"/>
</dbReference>
<dbReference type="GO" id="GO:0035485">
    <property type="term" value="F:adenine/guanine mispair binding"/>
    <property type="evidence" value="ECO:0007669"/>
    <property type="project" value="TreeGrafter"/>
</dbReference>
<dbReference type="SMART" id="SM00278">
    <property type="entry name" value="HhH1"/>
    <property type="match status" value="1"/>
</dbReference>
<keyword evidence="10" id="KW-0408">Iron</keyword>
<comment type="catalytic activity">
    <reaction evidence="1">
        <text>Hydrolyzes free adenine bases from 7,8-dihydro-8-oxoguanine:adenine mismatched double-stranded DNA, leaving an apurinic site.</text>
        <dbReference type="EC" id="3.2.2.31"/>
    </reaction>
</comment>
<dbReference type="InterPro" id="IPR003651">
    <property type="entry name" value="Endonuclease3_FeS-loop_motif"/>
</dbReference>
<evidence type="ECO:0000256" key="6">
    <source>
        <dbReference type="ARBA" id="ARBA00022485"/>
    </source>
</evidence>
<dbReference type="InterPro" id="IPR044298">
    <property type="entry name" value="MIG/MutY"/>
</dbReference>
<evidence type="ECO:0000313" key="17">
    <source>
        <dbReference type="Proteomes" id="UP000230914"/>
    </source>
</evidence>
<dbReference type="EC" id="3.2.2.31" evidence="4"/>
<proteinExistence type="inferred from homology"/>
<dbReference type="InterPro" id="IPR003583">
    <property type="entry name" value="Hlx-hairpin-Hlx_DNA-bd_motif"/>
</dbReference>
<dbReference type="Gene3D" id="1.10.1670.10">
    <property type="entry name" value="Helix-hairpin-Helix base-excision DNA repair enzymes (C-terminal)"/>
    <property type="match status" value="1"/>
</dbReference>
<dbReference type="GO" id="GO:0006298">
    <property type="term" value="P:mismatch repair"/>
    <property type="evidence" value="ECO:0007669"/>
    <property type="project" value="TreeGrafter"/>
</dbReference>
<organism evidence="16 17">
    <name type="scientific">Ilumatobacter coccineus</name>
    <dbReference type="NCBI Taxonomy" id="467094"/>
    <lineage>
        <taxon>Bacteria</taxon>
        <taxon>Bacillati</taxon>
        <taxon>Actinomycetota</taxon>
        <taxon>Acidimicrobiia</taxon>
        <taxon>Acidimicrobiales</taxon>
        <taxon>Ilumatobacteraceae</taxon>
        <taxon>Ilumatobacter</taxon>
    </lineage>
</organism>
<dbReference type="Pfam" id="PF00730">
    <property type="entry name" value="HhH-GPD"/>
    <property type="match status" value="1"/>
</dbReference>
<dbReference type="GO" id="GO:0034039">
    <property type="term" value="F:8-oxo-7,8-dihydroguanine DNA N-glycosylase activity"/>
    <property type="evidence" value="ECO:0007669"/>
    <property type="project" value="TreeGrafter"/>
</dbReference>
<evidence type="ECO:0000256" key="2">
    <source>
        <dbReference type="ARBA" id="ARBA00001966"/>
    </source>
</evidence>
<comment type="similarity">
    <text evidence="3">Belongs to the Nth/MutY family.</text>
</comment>
<evidence type="ECO:0000256" key="5">
    <source>
        <dbReference type="ARBA" id="ARBA00022023"/>
    </source>
</evidence>
<keyword evidence="9" id="KW-0378">Hydrolase</keyword>
<keyword evidence="8" id="KW-0227">DNA damage</keyword>
<dbReference type="PROSITE" id="PS00764">
    <property type="entry name" value="ENDONUCLEASE_III_1"/>
    <property type="match status" value="1"/>
</dbReference>
<dbReference type="Pfam" id="PF10576">
    <property type="entry name" value="EndIII_4Fe-2S"/>
    <property type="match status" value="1"/>
</dbReference>
<comment type="cofactor">
    <cofactor evidence="2">
        <name>[4Fe-4S] cluster</name>
        <dbReference type="ChEBI" id="CHEBI:49883"/>
    </cofactor>
</comment>
<keyword evidence="11" id="KW-0411">Iron-sulfur</keyword>
<keyword evidence="7" id="KW-0479">Metal-binding</keyword>
<accession>A0A2G6K7D7</accession>
<dbReference type="SUPFAM" id="SSF48150">
    <property type="entry name" value="DNA-glycosylase"/>
    <property type="match status" value="1"/>
</dbReference>
<keyword evidence="6" id="KW-0004">4Fe-4S</keyword>
<evidence type="ECO:0000256" key="8">
    <source>
        <dbReference type="ARBA" id="ARBA00022763"/>
    </source>
</evidence>
<dbReference type="SMART" id="SM00478">
    <property type="entry name" value="ENDO3c"/>
    <property type="match status" value="1"/>
</dbReference>
<feature type="domain" description="HhH-GPD" evidence="15">
    <location>
        <begin position="37"/>
        <end position="179"/>
    </location>
</feature>
<evidence type="ECO:0000259" key="14">
    <source>
        <dbReference type="SMART" id="SM00278"/>
    </source>
</evidence>
<dbReference type="InterPro" id="IPR011257">
    <property type="entry name" value="DNA_glycosylase"/>
</dbReference>
<dbReference type="InterPro" id="IPR004035">
    <property type="entry name" value="Endouclease-III_FeS-bd_BS"/>
</dbReference>